<dbReference type="Proteomes" id="UP000831701">
    <property type="component" value="Chromosome 3"/>
</dbReference>
<evidence type="ECO:0000313" key="2">
    <source>
        <dbReference type="Proteomes" id="UP000831701"/>
    </source>
</evidence>
<gene>
    <name evidence="1" type="ORF">L3Q82_021310</name>
</gene>
<reference evidence="1" key="1">
    <citation type="submission" date="2022-04" db="EMBL/GenBank/DDBJ databases">
        <title>Jade perch genome.</title>
        <authorList>
            <person name="Chao B."/>
        </authorList>
    </citation>
    <scope>NUCLEOTIDE SEQUENCE</scope>
    <source>
        <strain evidence="1">CB-2022</strain>
    </source>
</reference>
<keyword evidence="2" id="KW-1185">Reference proteome</keyword>
<accession>A0ACB8X4D4</accession>
<sequence>MSPNLEHTSSGHCLVMVVLLLQSAEDLRSLRMLHAEQAGVESACMFTEQLAPPRTNRSLSGEVQRLLDEPEATKTTRILTLAWQSNSSIGLSWVEHSWLSVRVTEWMNEEELETLASGSKDQRDNSKEPQVEKRQSETQGQGWAEGSSVHFSDGRSTRLSLEKTFGRLVKDSQCQHMLKHLHNGARITVQMPPNVEGHWVSTSCEVRPGPEFLTRSSYRFFPNNTFQAHQFYYEDNHCTKPTYTLVIRGRLRLRQASWIIRGGTEAEYHLHRVEMVCHTATVAKELSQRLNRSCRGAVKGPWEPNVIHELWNEEGGYDCSRELNFAMHELQLLRVEKQYLHHNLDHLVEELFLGDIHTEPSQRLYYKPSSYQTALQNAKNHDHGCIACRARLSTAQMTLRSSRPEVLFLTRHFIFHDNNHTWEGHYYHYSDPVCKHPTFTIYARGRYSRGLHSTRVMGGTEFVFKVNHMRVTPMDLATTSLLNVFNGNECGVQGSWQVGVEQDVTITNGCVALGIRLPHTEYELFRMEQDGHGRYLLYNGQRPSDGSSPDRPEKRATSSYQRCPWCSARPAASRPTTAERTAATRLCCTTMTARGGTEAAGTTSRRLSSHSSRL</sequence>
<evidence type="ECO:0000313" key="1">
    <source>
        <dbReference type="EMBL" id="KAI3374755.1"/>
    </source>
</evidence>
<dbReference type="EMBL" id="CM041533">
    <property type="protein sequence ID" value="KAI3374755.1"/>
    <property type="molecule type" value="Genomic_DNA"/>
</dbReference>
<organism evidence="1 2">
    <name type="scientific">Scortum barcoo</name>
    <name type="common">barcoo grunter</name>
    <dbReference type="NCBI Taxonomy" id="214431"/>
    <lineage>
        <taxon>Eukaryota</taxon>
        <taxon>Metazoa</taxon>
        <taxon>Chordata</taxon>
        <taxon>Craniata</taxon>
        <taxon>Vertebrata</taxon>
        <taxon>Euteleostomi</taxon>
        <taxon>Actinopterygii</taxon>
        <taxon>Neopterygii</taxon>
        <taxon>Teleostei</taxon>
        <taxon>Neoteleostei</taxon>
        <taxon>Acanthomorphata</taxon>
        <taxon>Eupercaria</taxon>
        <taxon>Centrarchiformes</taxon>
        <taxon>Terapontoidei</taxon>
        <taxon>Terapontidae</taxon>
        <taxon>Scortum</taxon>
    </lineage>
</organism>
<protein>
    <submittedName>
        <fullName evidence="1">Uncharacterized protein</fullName>
    </submittedName>
</protein>
<name>A0ACB8X4D4_9TELE</name>
<comment type="caution">
    <text evidence="1">The sequence shown here is derived from an EMBL/GenBank/DDBJ whole genome shotgun (WGS) entry which is preliminary data.</text>
</comment>
<proteinExistence type="predicted"/>